<reference evidence="3" key="1">
    <citation type="journal article" date="2013" name="Nature">
        <title>Draft genome of the wheat A-genome progenitor Triticum urartu.</title>
        <authorList>
            <person name="Ling H.Q."/>
            <person name="Zhao S."/>
            <person name="Liu D."/>
            <person name="Wang J."/>
            <person name="Sun H."/>
            <person name="Zhang C."/>
            <person name="Fan H."/>
            <person name="Li D."/>
            <person name="Dong L."/>
            <person name="Tao Y."/>
            <person name="Gao C."/>
            <person name="Wu H."/>
            <person name="Li Y."/>
            <person name="Cui Y."/>
            <person name="Guo X."/>
            <person name="Zheng S."/>
            <person name="Wang B."/>
            <person name="Yu K."/>
            <person name="Liang Q."/>
            <person name="Yang W."/>
            <person name="Lou X."/>
            <person name="Chen J."/>
            <person name="Feng M."/>
            <person name="Jian J."/>
            <person name="Zhang X."/>
            <person name="Luo G."/>
            <person name="Jiang Y."/>
            <person name="Liu J."/>
            <person name="Wang Z."/>
            <person name="Sha Y."/>
            <person name="Zhang B."/>
            <person name="Wu H."/>
            <person name="Tang D."/>
            <person name="Shen Q."/>
            <person name="Xue P."/>
            <person name="Zou S."/>
            <person name="Wang X."/>
            <person name="Liu X."/>
            <person name="Wang F."/>
            <person name="Yang Y."/>
            <person name="An X."/>
            <person name="Dong Z."/>
            <person name="Zhang K."/>
            <person name="Zhang X."/>
            <person name="Luo M.C."/>
            <person name="Dvorak J."/>
            <person name="Tong Y."/>
            <person name="Wang J."/>
            <person name="Yang H."/>
            <person name="Li Z."/>
            <person name="Wang D."/>
            <person name="Zhang A."/>
            <person name="Wang J."/>
        </authorList>
    </citation>
    <scope>NUCLEOTIDE SEQUENCE</scope>
    <source>
        <strain evidence="3">cv. G1812</strain>
    </source>
</reference>
<feature type="transmembrane region" description="Helical" evidence="1">
    <location>
        <begin position="9"/>
        <end position="29"/>
    </location>
</feature>
<reference evidence="2" key="2">
    <citation type="submission" date="2018-03" db="EMBL/GenBank/DDBJ databases">
        <title>The Triticum urartu genome reveals the dynamic nature of wheat genome evolution.</title>
        <authorList>
            <person name="Ling H."/>
            <person name="Ma B."/>
            <person name="Shi X."/>
            <person name="Liu H."/>
            <person name="Dong L."/>
            <person name="Sun H."/>
            <person name="Cao Y."/>
            <person name="Gao Q."/>
            <person name="Zheng S."/>
            <person name="Li Y."/>
            <person name="Yu Y."/>
            <person name="Du H."/>
            <person name="Qi M."/>
            <person name="Li Y."/>
            <person name="Yu H."/>
            <person name="Cui Y."/>
            <person name="Wang N."/>
            <person name="Chen C."/>
            <person name="Wu H."/>
            <person name="Zhao Y."/>
            <person name="Zhang J."/>
            <person name="Li Y."/>
            <person name="Zhou W."/>
            <person name="Zhang B."/>
            <person name="Hu W."/>
            <person name="Eijk M."/>
            <person name="Tang J."/>
            <person name="Witsenboer H."/>
            <person name="Zhao S."/>
            <person name="Li Z."/>
            <person name="Zhang A."/>
            <person name="Wang D."/>
            <person name="Liang C."/>
        </authorList>
    </citation>
    <scope>NUCLEOTIDE SEQUENCE [LARGE SCALE GENOMIC DNA]</scope>
    <source>
        <strain evidence="2">cv. G1812</strain>
    </source>
</reference>
<evidence type="ECO:0000313" key="3">
    <source>
        <dbReference type="Proteomes" id="UP000015106"/>
    </source>
</evidence>
<feature type="transmembrane region" description="Helical" evidence="1">
    <location>
        <begin position="49"/>
        <end position="70"/>
    </location>
</feature>
<dbReference type="Proteomes" id="UP000015106">
    <property type="component" value="Chromosome 1"/>
</dbReference>
<accession>A0A8R7P750</accession>
<name>A0A8R7P750_TRIUA</name>
<keyword evidence="3" id="KW-1185">Reference proteome</keyword>
<evidence type="ECO:0000313" key="2">
    <source>
        <dbReference type="EnsemblPlants" id="TuG1812G0100003028.01.T01.cds420994"/>
    </source>
</evidence>
<keyword evidence="1" id="KW-1133">Transmembrane helix</keyword>
<dbReference type="EnsemblPlants" id="TuG1812G0100003028.01.T01">
    <property type="protein sequence ID" value="TuG1812G0100003028.01.T01.cds420994"/>
    <property type="gene ID" value="TuG1812G0100003028.01"/>
</dbReference>
<keyword evidence="1" id="KW-0812">Transmembrane</keyword>
<keyword evidence="1" id="KW-0472">Membrane</keyword>
<dbReference type="AlphaFoldDB" id="A0A8R7P750"/>
<proteinExistence type="predicted"/>
<reference evidence="2" key="3">
    <citation type="submission" date="2022-06" db="UniProtKB">
        <authorList>
            <consortium name="EnsemblPlants"/>
        </authorList>
    </citation>
    <scope>IDENTIFICATION</scope>
</reference>
<protein>
    <submittedName>
        <fullName evidence="2">Uncharacterized protein</fullName>
    </submittedName>
</protein>
<dbReference type="Gramene" id="TuG1812G0100003028.01.T01">
    <property type="protein sequence ID" value="TuG1812G0100003028.01.T01.cds420994"/>
    <property type="gene ID" value="TuG1812G0100003028.01"/>
</dbReference>
<organism evidence="2 3">
    <name type="scientific">Triticum urartu</name>
    <name type="common">Red wild einkorn</name>
    <name type="synonym">Crithodium urartu</name>
    <dbReference type="NCBI Taxonomy" id="4572"/>
    <lineage>
        <taxon>Eukaryota</taxon>
        <taxon>Viridiplantae</taxon>
        <taxon>Streptophyta</taxon>
        <taxon>Embryophyta</taxon>
        <taxon>Tracheophyta</taxon>
        <taxon>Spermatophyta</taxon>
        <taxon>Magnoliopsida</taxon>
        <taxon>Liliopsida</taxon>
        <taxon>Poales</taxon>
        <taxon>Poaceae</taxon>
        <taxon>BOP clade</taxon>
        <taxon>Pooideae</taxon>
        <taxon>Triticodae</taxon>
        <taxon>Triticeae</taxon>
        <taxon>Triticinae</taxon>
        <taxon>Triticum</taxon>
    </lineage>
</organism>
<evidence type="ECO:0000256" key="1">
    <source>
        <dbReference type="SAM" id="Phobius"/>
    </source>
</evidence>
<sequence>MSTIYSSMVYLNLAGWATCTVYMVLYFFLRIYLVLYIHDLILYAWLKVALVNFMLLVSQECCLEVWLFFFETGKRFAAYIN</sequence>